<protein>
    <submittedName>
        <fullName evidence="1">Uncharacterized protein</fullName>
    </submittedName>
</protein>
<dbReference type="EMBL" id="JAVYJV010000003">
    <property type="protein sequence ID" value="KAK4375831.1"/>
    <property type="molecule type" value="Genomic_DNA"/>
</dbReference>
<proteinExistence type="predicted"/>
<evidence type="ECO:0000313" key="1">
    <source>
        <dbReference type="EMBL" id="KAK4375831.1"/>
    </source>
</evidence>
<organism evidence="1 2">
    <name type="scientific">Anisodus tanguticus</name>
    <dbReference type="NCBI Taxonomy" id="243964"/>
    <lineage>
        <taxon>Eukaryota</taxon>
        <taxon>Viridiplantae</taxon>
        <taxon>Streptophyta</taxon>
        <taxon>Embryophyta</taxon>
        <taxon>Tracheophyta</taxon>
        <taxon>Spermatophyta</taxon>
        <taxon>Magnoliopsida</taxon>
        <taxon>eudicotyledons</taxon>
        <taxon>Gunneridae</taxon>
        <taxon>Pentapetalae</taxon>
        <taxon>asterids</taxon>
        <taxon>lamiids</taxon>
        <taxon>Solanales</taxon>
        <taxon>Solanaceae</taxon>
        <taxon>Solanoideae</taxon>
        <taxon>Hyoscyameae</taxon>
        <taxon>Anisodus</taxon>
    </lineage>
</organism>
<dbReference type="AlphaFoldDB" id="A0AAE1SW89"/>
<comment type="caution">
    <text evidence="1">The sequence shown here is derived from an EMBL/GenBank/DDBJ whole genome shotgun (WGS) entry which is preliminary data.</text>
</comment>
<evidence type="ECO:0000313" key="2">
    <source>
        <dbReference type="Proteomes" id="UP001291623"/>
    </source>
</evidence>
<reference evidence="1" key="1">
    <citation type="submission" date="2023-12" db="EMBL/GenBank/DDBJ databases">
        <title>Genome assembly of Anisodus tanguticus.</title>
        <authorList>
            <person name="Wang Y.-J."/>
        </authorList>
    </citation>
    <scope>NUCLEOTIDE SEQUENCE</scope>
    <source>
        <strain evidence="1">KB-2021</strain>
        <tissue evidence="1">Leaf</tissue>
    </source>
</reference>
<keyword evidence="2" id="KW-1185">Reference proteome</keyword>
<accession>A0AAE1SW89</accession>
<sequence length="51" mass="5673">MLESSRKNLFSFVCSVVSTIEQMLHYIVQGGDLSTVHIIDVTGQVMTISEK</sequence>
<name>A0AAE1SW89_9SOLA</name>
<dbReference type="Proteomes" id="UP001291623">
    <property type="component" value="Unassembled WGS sequence"/>
</dbReference>
<gene>
    <name evidence="1" type="ORF">RND71_006508</name>
</gene>